<dbReference type="SUPFAM" id="SSF82866">
    <property type="entry name" value="Multidrug efflux transporter AcrB transmembrane domain"/>
    <property type="match status" value="2"/>
</dbReference>
<feature type="transmembrane region" description="Helical" evidence="1">
    <location>
        <begin position="385"/>
        <end position="405"/>
    </location>
</feature>
<reference evidence="2 3" key="1">
    <citation type="submission" date="2021-04" db="EMBL/GenBank/DDBJ databases">
        <title>Genomics, taxonomy and metabolism of representatives of sulfur bacteria of the genus Thiothrix: Thiothrix fructosivorans QT, Thiothrix unzii A1T and three new species, Thiothrix subterranea sp. nov., Thiothrix litoralis sp. nov. and 'Candidatus Thiothrix anitrata' sp. nov.</title>
        <authorList>
            <person name="Ravin N.V."/>
            <person name="Smolyakov D."/>
            <person name="Rudenko T.S."/>
            <person name="Mardanov A.V."/>
            <person name="Beletsky A.V."/>
            <person name="Markov N.D."/>
            <person name="Fomenkov A.I."/>
            <person name="Roberts R.J."/>
            <person name="Karnachuk O.V."/>
            <person name="Novikov A."/>
            <person name="Grabovich M.Y."/>
        </authorList>
    </citation>
    <scope>NUCLEOTIDE SEQUENCE [LARGE SCALE GENOMIC DNA]</scope>
    <source>
        <strain evidence="2 3">AS</strain>
    </source>
</reference>
<keyword evidence="1" id="KW-0472">Membrane</keyword>
<dbReference type="Pfam" id="PF00873">
    <property type="entry name" value="ACR_tran"/>
    <property type="match status" value="1"/>
</dbReference>
<gene>
    <name evidence="2" type="ORF">J9253_05275</name>
</gene>
<dbReference type="SUPFAM" id="SSF82693">
    <property type="entry name" value="Multidrug efflux transporter AcrB pore domain, PN1, PN2, PC1 and PC2 subdomains"/>
    <property type="match status" value="3"/>
</dbReference>
<feature type="transmembrane region" description="Helical" evidence="1">
    <location>
        <begin position="554"/>
        <end position="575"/>
    </location>
</feature>
<dbReference type="Gene3D" id="3.30.70.1430">
    <property type="entry name" value="Multidrug efflux transporter AcrB pore domain"/>
    <property type="match status" value="2"/>
</dbReference>
<feature type="transmembrane region" description="Helical" evidence="1">
    <location>
        <begin position="452"/>
        <end position="476"/>
    </location>
</feature>
<name>A0ABX7WUJ5_9GAMM</name>
<dbReference type="EMBL" id="CP072801">
    <property type="protein sequence ID" value="QTR47350.1"/>
    <property type="molecule type" value="Genomic_DNA"/>
</dbReference>
<evidence type="ECO:0000313" key="3">
    <source>
        <dbReference type="Proteomes" id="UP000672039"/>
    </source>
</evidence>
<feature type="transmembrane region" description="Helical" evidence="1">
    <location>
        <begin position="1040"/>
        <end position="1062"/>
    </location>
</feature>
<feature type="transmembrane region" description="Helical" evidence="1">
    <location>
        <begin position="913"/>
        <end position="931"/>
    </location>
</feature>
<dbReference type="InterPro" id="IPR001036">
    <property type="entry name" value="Acrflvin-R"/>
</dbReference>
<feature type="transmembrane region" description="Helical" evidence="1">
    <location>
        <begin position="1008"/>
        <end position="1028"/>
    </location>
</feature>
<dbReference type="Proteomes" id="UP000672039">
    <property type="component" value="Chromosome"/>
</dbReference>
<dbReference type="PANTHER" id="PTHR32063">
    <property type="match status" value="1"/>
</dbReference>
<dbReference type="Gene3D" id="1.20.1640.10">
    <property type="entry name" value="Multidrug efflux transporter AcrB transmembrane domain"/>
    <property type="match status" value="2"/>
</dbReference>
<accession>A0ABX7WUJ5</accession>
<feature type="transmembrane region" description="Helical" evidence="1">
    <location>
        <begin position="964"/>
        <end position="988"/>
    </location>
</feature>
<sequence>MNEPKLGISGGIAKKFLTTEITPLLALVGLLLGLFAVMVTPREEDPQINVTFANVFIPFPGASAEQVESLVSTPAEQVLSEIEGLEHIYSTSMPGMSVVTVQYKVGEDNTAALVRLYNKVASNQDWLPQKLGVGTPLIKPKGIDDVPIVALTLWTEDDKRGAYELNQVAHAIESELKRVPGSRDIYTIGGPQQVVHVLLDAEKLAGHGISLADLRNALQASNSARDAVSLVNNNEEIQVQAGTFLMDASEVGELMVGVFDGKPVFLSDVADVKRTSDSPEAYVSFGTGAAAEHKGLPTGIHTPAVTIAVAKQPGTNAVDIANNVIDRFEKLRGTFVPEGVNVTVTRNYGETAQAKSEKLIHKLIIETIAVAILIWLALGWREALIVGAAVVITLAVTLFASWAYGFTLNRVSLFALIFSIGILVDDAIVVVENIHRHMQQGGKKLLEVIPLAVDEVGGPTILATFTVIAALLPMAFVSGLMGPYMSPIPINASLGMLISLAVAYVVTPWMTGKMLGNVDFSHHKEDNSKLFGFFSGIMSPFLDDKKGGKRRMGLFAVITLLIVLSASLAMFKLVVLKMLPFDNKSEFQVILDMPEGTSLEQTSRVLNEMADYLGKVDEVTDYQIYAGTAAPINFNGLVRQYYLREGANVGDIQVNLTDAHGRERQSHEISLAVRPPLQDIAKKYNANVKVVEVPPGPPVMSPIVAEVYGLDYAGQIGVAKQIRGVFEQTPDIVDIDDSVEAPQKRLVVQVDRSKAALLGVSQDAIASSIDTVLRGEDVVFLHGKGIKYAVPIRVEFPVALKDKMDSVLALRVRSNAGELVPMSELVSVEETTREHSIYHKDLLPVVYVTGDMAGVTDSPLYGMFDIYSGIKDLSVYDNPINQFFVAQPDDPYLYGMKWDGEWQVTYETFRDMGIAYGVGMILIFLLIVAQFRSYMVPLVIMSPIPLTIIGVMPGHALLGMPFTATSMIGMIALAGIIVRNSILLVDFINEQIRSGMALKQAVINSSAVRAKPIALTALAAMVGAFFIIDDPIFGGLAVSLIFGIMVSTVLTLVLIPLMYYLYARTRLATIVA</sequence>
<keyword evidence="1" id="KW-1133">Transmembrane helix</keyword>
<dbReference type="InterPro" id="IPR027463">
    <property type="entry name" value="AcrB_DN_DC_subdom"/>
</dbReference>
<organism evidence="2 3">
    <name type="scientific">Thiothrix litoralis</name>
    <dbReference type="NCBI Taxonomy" id="2891210"/>
    <lineage>
        <taxon>Bacteria</taxon>
        <taxon>Pseudomonadati</taxon>
        <taxon>Pseudomonadota</taxon>
        <taxon>Gammaproteobacteria</taxon>
        <taxon>Thiotrichales</taxon>
        <taxon>Thiotrichaceae</taxon>
        <taxon>Thiothrix</taxon>
    </lineage>
</organism>
<dbReference type="SUPFAM" id="SSF82714">
    <property type="entry name" value="Multidrug efflux transporter AcrB TolC docking domain, DN and DC subdomains"/>
    <property type="match status" value="2"/>
</dbReference>
<keyword evidence="1" id="KW-0812">Transmembrane</keyword>
<protein>
    <submittedName>
        <fullName evidence="2">Efflux RND transporter permease subunit</fullName>
    </submittedName>
</protein>
<feature type="transmembrane region" description="Helical" evidence="1">
    <location>
        <begin position="488"/>
        <end position="506"/>
    </location>
</feature>
<feature type="transmembrane region" description="Helical" evidence="1">
    <location>
        <begin position="411"/>
        <end position="431"/>
    </location>
</feature>
<dbReference type="PRINTS" id="PR00702">
    <property type="entry name" value="ACRIFLAVINRP"/>
</dbReference>
<dbReference type="RefSeq" id="WP_210223620.1">
    <property type="nucleotide sequence ID" value="NZ_CP072801.1"/>
</dbReference>
<dbReference type="PANTHER" id="PTHR32063:SF16">
    <property type="entry name" value="CATION EFFLUX SYSTEM (ACRB_ACRD_ACRF FAMILY)"/>
    <property type="match status" value="1"/>
</dbReference>
<keyword evidence="3" id="KW-1185">Reference proteome</keyword>
<feature type="transmembrane region" description="Helical" evidence="1">
    <location>
        <begin position="21"/>
        <end position="39"/>
    </location>
</feature>
<feature type="transmembrane region" description="Helical" evidence="1">
    <location>
        <begin position="359"/>
        <end position="378"/>
    </location>
</feature>
<proteinExistence type="predicted"/>
<evidence type="ECO:0000256" key="1">
    <source>
        <dbReference type="SAM" id="Phobius"/>
    </source>
</evidence>
<evidence type="ECO:0000313" key="2">
    <source>
        <dbReference type="EMBL" id="QTR47350.1"/>
    </source>
</evidence>
<dbReference type="Gene3D" id="3.30.2090.10">
    <property type="entry name" value="Multidrug efflux transporter AcrB TolC docking domain, DN and DC subdomains"/>
    <property type="match status" value="2"/>
</dbReference>
<dbReference type="Gene3D" id="3.30.70.1440">
    <property type="entry name" value="Multidrug efflux transporter AcrB pore domain"/>
    <property type="match status" value="1"/>
</dbReference>
<dbReference type="Gene3D" id="3.30.70.1320">
    <property type="entry name" value="Multidrug efflux transporter AcrB pore domain like"/>
    <property type="match status" value="1"/>
</dbReference>